<dbReference type="EMBL" id="CAJNOC010000911">
    <property type="protein sequence ID" value="CAF0816328.1"/>
    <property type="molecule type" value="Genomic_DNA"/>
</dbReference>
<evidence type="ECO:0000256" key="1">
    <source>
        <dbReference type="ARBA" id="ARBA00022614"/>
    </source>
</evidence>
<dbReference type="InterPro" id="IPR032675">
    <property type="entry name" value="LRR_dom_sf"/>
</dbReference>
<dbReference type="AlphaFoldDB" id="A0A813U1I3"/>
<keyword evidence="4" id="KW-1185">Reference proteome</keyword>
<keyword evidence="1" id="KW-0433">Leucine-rich repeat</keyword>
<dbReference type="SMART" id="SM00369">
    <property type="entry name" value="LRR_TYP"/>
    <property type="match status" value="5"/>
</dbReference>
<dbReference type="PROSITE" id="PS51450">
    <property type="entry name" value="LRR"/>
    <property type="match status" value="1"/>
</dbReference>
<keyword evidence="2" id="KW-0677">Repeat</keyword>
<dbReference type="InterPro" id="IPR003591">
    <property type="entry name" value="Leu-rich_rpt_typical-subtyp"/>
</dbReference>
<gene>
    <name evidence="3" type="ORF">OXX778_LOCUS7230</name>
</gene>
<evidence type="ECO:0000256" key="2">
    <source>
        <dbReference type="ARBA" id="ARBA00022737"/>
    </source>
</evidence>
<protein>
    <submittedName>
        <fullName evidence="3">Uncharacterized protein</fullName>
    </submittedName>
</protein>
<dbReference type="InterPro" id="IPR001611">
    <property type="entry name" value="Leu-rich_rpt"/>
</dbReference>
<dbReference type="PANTHER" id="PTHR31450">
    <property type="entry name" value="LEUCINE-RICH REPEAT-CONTAINING PROTEIN 19 LRRC19 FAMILY MEMBER"/>
    <property type="match status" value="1"/>
</dbReference>
<dbReference type="Pfam" id="PF13855">
    <property type="entry name" value="LRR_8"/>
    <property type="match status" value="1"/>
</dbReference>
<sequence length="544" mass="63373">MKQEKSKIFEYYDSVRNSIDIQCEKLHSKFKQNDMETNSINLMRTKFFEKINQVQTHNLNQLDSNKNENQSKENLFKNKFCFCILRKRCDDESSFFGDNKIGKLVITNQYISQSLRDTLSGIYNSEIFDLEFVKLNPQDDILMYVLMELFDVEKEHDILDLSDDKINKIENLKMEKTNIKSLNQTDFDIVYSLIDPTSLKSCYFEAFNLVKIPKNSFKGINHIKELNIVNGTVMGSQYEEGSFNGLNELERLGFFRSDLKVLTPGLLSGLDNLTRLDIGQGKLQAVEKDTFKNLKNLKYLSLFYNKINYLDNKDVFNGLEELKVLELGQNGMTKMNNEIFYSLKNLTYLNLRNNYLSDLKPSCFKELKNLEFLSLIDDRSDNYSIDLEDVKLPKLKYLALNAKDVPNFQGIKLEFLYIEGLEDLDEYSLRGQSKLKGLRLDIDSKMMPKINKKNFECLKNLSYLKIKVKNGLPSKEKFESQAESLKNLLAKKPAFVNNSSNYGGLFEVSNFEEISEEKFISTELNFDQVATEAVNYYYQVNFFY</sequence>
<evidence type="ECO:0000313" key="3">
    <source>
        <dbReference type="EMBL" id="CAF0816328.1"/>
    </source>
</evidence>
<proteinExistence type="predicted"/>
<name>A0A813U1I3_9BILA</name>
<dbReference type="Proteomes" id="UP000663879">
    <property type="component" value="Unassembled WGS sequence"/>
</dbReference>
<organism evidence="3 4">
    <name type="scientific">Brachionus calyciflorus</name>
    <dbReference type="NCBI Taxonomy" id="104777"/>
    <lineage>
        <taxon>Eukaryota</taxon>
        <taxon>Metazoa</taxon>
        <taxon>Spiralia</taxon>
        <taxon>Gnathifera</taxon>
        <taxon>Rotifera</taxon>
        <taxon>Eurotatoria</taxon>
        <taxon>Monogononta</taxon>
        <taxon>Pseudotrocha</taxon>
        <taxon>Ploima</taxon>
        <taxon>Brachionidae</taxon>
        <taxon>Brachionus</taxon>
    </lineage>
</organism>
<reference evidence="3" key="1">
    <citation type="submission" date="2021-02" db="EMBL/GenBank/DDBJ databases">
        <authorList>
            <person name="Nowell W R."/>
        </authorList>
    </citation>
    <scope>NUCLEOTIDE SEQUENCE</scope>
    <source>
        <strain evidence="3">Ploen Becks lab</strain>
    </source>
</reference>
<dbReference type="OrthoDB" id="1055097at2759"/>
<accession>A0A813U1I3</accession>
<comment type="caution">
    <text evidence="3">The sequence shown here is derived from an EMBL/GenBank/DDBJ whole genome shotgun (WGS) entry which is preliminary data.</text>
</comment>
<dbReference type="SUPFAM" id="SSF52058">
    <property type="entry name" value="L domain-like"/>
    <property type="match status" value="1"/>
</dbReference>
<evidence type="ECO:0000313" key="4">
    <source>
        <dbReference type="Proteomes" id="UP000663879"/>
    </source>
</evidence>
<dbReference type="Gene3D" id="3.80.10.10">
    <property type="entry name" value="Ribonuclease Inhibitor"/>
    <property type="match status" value="2"/>
</dbReference>
<dbReference type="PANTHER" id="PTHR31450:SF3">
    <property type="entry name" value="TYPE III ENDOSOME MEMBRANE PROTEIN TEMP"/>
    <property type="match status" value="1"/>
</dbReference>
<dbReference type="SMART" id="SM00365">
    <property type="entry name" value="LRR_SD22"/>
    <property type="match status" value="4"/>
</dbReference>